<dbReference type="Proteomes" id="UP000297720">
    <property type="component" value="Unassembled WGS sequence"/>
</dbReference>
<dbReference type="AlphaFoldDB" id="A0A5F0K8J9"/>
<evidence type="ECO:0000313" key="1">
    <source>
        <dbReference type="EMBL" id="TFF73378.1"/>
    </source>
</evidence>
<sequence>MKHAPKHQYDKRSATAGASTSNLKVGYNARCGIIKGTGYSITKVHWITLMPGGIRAGKGRKNKREHQAPQSGIQMLFVVLCSLRNTGTSYAPPFPGAREGL</sequence>
<reference evidence="2 4" key="1">
    <citation type="submission" date="2018-06" db="EMBL/GenBank/DDBJ databases">
        <title>Occurrence of a novel blaKPC-2- and qnrS2- harbouring IncP6 plasmid from Aeromonas taiwanensis isolates recovered from the river sediments.</title>
        <authorList>
            <person name="Zheng B."/>
            <person name="Yu X."/>
            <person name="Xiao Y."/>
        </authorList>
    </citation>
    <scope>NUCLEOTIDE SEQUENCE [LARGE SCALE GENOMIC DNA]</scope>
    <source>
        <strain evidence="1 3">1713</strain>
        <strain evidence="2 4">198</strain>
    </source>
</reference>
<dbReference type="Proteomes" id="UP000297914">
    <property type="component" value="Unassembled WGS sequence"/>
</dbReference>
<evidence type="ECO:0000313" key="4">
    <source>
        <dbReference type="Proteomes" id="UP000297914"/>
    </source>
</evidence>
<keyword evidence="3" id="KW-1185">Reference proteome</keyword>
<proteinExistence type="predicted"/>
<evidence type="ECO:0000313" key="2">
    <source>
        <dbReference type="EMBL" id="TFF77358.1"/>
    </source>
</evidence>
<name>A0A5F0K8J9_9GAMM</name>
<accession>A0A5F0K8J9</accession>
<dbReference type="EMBL" id="QORL01000035">
    <property type="protein sequence ID" value="TFF73378.1"/>
    <property type="molecule type" value="Genomic_DNA"/>
</dbReference>
<comment type="caution">
    <text evidence="2">The sequence shown here is derived from an EMBL/GenBank/DDBJ whole genome shotgun (WGS) entry which is preliminary data.</text>
</comment>
<organism evidence="2 4">
    <name type="scientific">Aeromonas taiwanensis</name>
    <dbReference type="NCBI Taxonomy" id="633417"/>
    <lineage>
        <taxon>Bacteria</taxon>
        <taxon>Pseudomonadati</taxon>
        <taxon>Pseudomonadota</taxon>
        <taxon>Gammaproteobacteria</taxon>
        <taxon>Aeromonadales</taxon>
        <taxon>Aeromonadaceae</taxon>
        <taxon>Aeromonas</taxon>
    </lineage>
</organism>
<gene>
    <name evidence="1" type="ORF">DRM93_15155</name>
    <name evidence="2" type="ORF">DRM94_15155</name>
</gene>
<protein>
    <submittedName>
        <fullName evidence="2">Uncharacterized protein</fullName>
    </submittedName>
</protein>
<evidence type="ECO:0000313" key="3">
    <source>
        <dbReference type="Proteomes" id="UP000297720"/>
    </source>
</evidence>
<dbReference type="EMBL" id="QORK01000035">
    <property type="protein sequence ID" value="TFF77358.1"/>
    <property type="molecule type" value="Genomic_DNA"/>
</dbReference>